<proteinExistence type="inferred from homology"/>
<dbReference type="OrthoDB" id="5141738at2759"/>
<evidence type="ECO:0000256" key="4">
    <source>
        <dbReference type="ARBA" id="ARBA00022989"/>
    </source>
</evidence>
<dbReference type="PANTHER" id="PTHR23502">
    <property type="entry name" value="MAJOR FACILITATOR SUPERFAMILY"/>
    <property type="match status" value="1"/>
</dbReference>
<dbReference type="EMBL" id="FJUY01000003">
    <property type="protein sequence ID" value="CZT16623.1"/>
    <property type="molecule type" value="Genomic_DNA"/>
</dbReference>
<feature type="transmembrane region" description="Helical" evidence="7">
    <location>
        <begin position="307"/>
        <end position="329"/>
    </location>
</feature>
<sequence>MSEASTSADAPQMVAFEPGDPSNPYNWSKGKKMLIILLGTLVVFNTTLASSLPSLAQHAILDHFHIDGDIEGPLPNSIYLVGYILGPTVWAPLSEHIGRRWITMGSFIAYAAFEGACTGAPTWGSLIGLRLLTGICGSAPISLIGGLFADVLDDPVWRGRSIAWFVTISGVGPFLGPVVSGCMVQFGWQWPFWLEVICAGACAIPLILFLPETFAPALLQAKAKKFRKEHLDKPPIYAPLELQQHTGFLQLVTRIVARPLQMIISEPIVAACCIYLALVYSTVYMLFQSFGVIYPPIYGFGPLQTGLAFLPMTVGAFISLPVYFCYDAYLRNAKSARKSWAFKEEFQRLPLACLGGPLMPIGMFWIGWTARKSIHWIVPMLGGLPFGLGFILVFIALYNYMVDAYKIYSASAVGATSIVRSVCGVVLPFAARPMYETLGVGWACSLLGFASAVMCAIPWIFISCGPELRARSRICRELAGASEEGRGRGDMGGKQVSDGESQQGGGGDGGGEEEGCEDDAG</sequence>
<dbReference type="InterPro" id="IPR036259">
    <property type="entry name" value="MFS_trans_sf"/>
</dbReference>
<evidence type="ECO:0000256" key="3">
    <source>
        <dbReference type="ARBA" id="ARBA00022692"/>
    </source>
</evidence>
<dbReference type="STRING" id="112498.A0A2D3V8D2"/>
<organism evidence="9 10">
    <name type="scientific">Ramularia collo-cygni</name>
    <dbReference type="NCBI Taxonomy" id="112498"/>
    <lineage>
        <taxon>Eukaryota</taxon>
        <taxon>Fungi</taxon>
        <taxon>Dikarya</taxon>
        <taxon>Ascomycota</taxon>
        <taxon>Pezizomycotina</taxon>
        <taxon>Dothideomycetes</taxon>
        <taxon>Dothideomycetidae</taxon>
        <taxon>Mycosphaerellales</taxon>
        <taxon>Mycosphaerellaceae</taxon>
        <taxon>Ramularia</taxon>
    </lineage>
</organism>
<feature type="transmembrane region" description="Helical" evidence="7">
    <location>
        <begin position="407"/>
        <end position="427"/>
    </location>
</feature>
<evidence type="ECO:0000313" key="10">
    <source>
        <dbReference type="Proteomes" id="UP000225277"/>
    </source>
</evidence>
<feature type="region of interest" description="Disordered" evidence="6">
    <location>
        <begin position="482"/>
        <end position="521"/>
    </location>
</feature>
<evidence type="ECO:0000259" key="8">
    <source>
        <dbReference type="PROSITE" id="PS50850"/>
    </source>
</evidence>
<dbReference type="GeneID" id="35597673"/>
<dbReference type="InterPro" id="IPR020846">
    <property type="entry name" value="MFS_dom"/>
</dbReference>
<accession>A0A2D3V8D2</accession>
<dbReference type="Gene3D" id="1.20.1250.20">
    <property type="entry name" value="MFS general substrate transporter like domains"/>
    <property type="match status" value="1"/>
</dbReference>
<evidence type="ECO:0000256" key="6">
    <source>
        <dbReference type="SAM" id="MobiDB-lite"/>
    </source>
</evidence>
<keyword evidence="10" id="KW-1185">Reference proteome</keyword>
<name>A0A2D3V8D2_9PEZI</name>
<dbReference type="PROSITE" id="PS50850">
    <property type="entry name" value="MFS"/>
    <property type="match status" value="1"/>
</dbReference>
<dbReference type="PANTHER" id="PTHR23502:SF74">
    <property type="entry name" value="MAJOR FACILITATOR SUPERFAMILY (MFS) PROFILE DOMAIN-CONTAINING PROTEIN"/>
    <property type="match status" value="1"/>
</dbReference>
<feature type="transmembrane region" description="Helical" evidence="7">
    <location>
        <begin position="374"/>
        <end position="400"/>
    </location>
</feature>
<protein>
    <submittedName>
        <fullName evidence="9">Related to fluconazole resistance protein (FLU1)</fullName>
    </submittedName>
</protein>
<feature type="transmembrane region" description="Helical" evidence="7">
    <location>
        <begin position="349"/>
        <end position="368"/>
    </location>
</feature>
<dbReference type="GO" id="GO:0005886">
    <property type="term" value="C:plasma membrane"/>
    <property type="evidence" value="ECO:0007669"/>
    <property type="project" value="TreeGrafter"/>
</dbReference>
<dbReference type="GO" id="GO:0022857">
    <property type="term" value="F:transmembrane transporter activity"/>
    <property type="evidence" value="ECO:0007669"/>
    <property type="project" value="InterPro"/>
</dbReference>
<keyword evidence="5 7" id="KW-0472">Membrane</keyword>
<feature type="transmembrane region" description="Helical" evidence="7">
    <location>
        <begin position="101"/>
        <end position="121"/>
    </location>
</feature>
<evidence type="ECO:0000256" key="5">
    <source>
        <dbReference type="ARBA" id="ARBA00023136"/>
    </source>
</evidence>
<feature type="transmembrane region" description="Helical" evidence="7">
    <location>
        <begin position="439"/>
        <end position="462"/>
    </location>
</feature>
<feature type="transmembrane region" description="Helical" evidence="7">
    <location>
        <begin position="34"/>
        <end position="56"/>
    </location>
</feature>
<dbReference type="FunFam" id="1.20.1250.20:FF:000082">
    <property type="entry name" value="MFS multidrug transporter, putative"/>
    <property type="match status" value="1"/>
</dbReference>
<dbReference type="Proteomes" id="UP000225277">
    <property type="component" value="Unassembled WGS sequence"/>
</dbReference>
<evidence type="ECO:0000313" key="9">
    <source>
        <dbReference type="EMBL" id="CZT16623.1"/>
    </source>
</evidence>
<dbReference type="InterPro" id="IPR011701">
    <property type="entry name" value="MFS"/>
</dbReference>
<keyword evidence="3 7" id="KW-0812">Transmembrane</keyword>
<comment type="subcellular location">
    <subcellularLocation>
        <location evidence="1">Membrane</location>
        <topology evidence="1">Multi-pass membrane protein</topology>
    </subcellularLocation>
</comment>
<evidence type="ECO:0000256" key="2">
    <source>
        <dbReference type="ARBA" id="ARBA00008335"/>
    </source>
</evidence>
<dbReference type="SUPFAM" id="SSF103473">
    <property type="entry name" value="MFS general substrate transporter"/>
    <property type="match status" value="1"/>
</dbReference>
<dbReference type="AlphaFoldDB" id="A0A2D3V8D2"/>
<feature type="transmembrane region" description="Helical" evidence="7">
    <location>
        <begin position="127"/>
        <end position="149"/>
    </location>
</feature>
<dbReference type="RefSeq" id="XP_023623516.1">
    <property type="nucleotide sequence ID" value="XM_023767748.1"/>
</dbReference>
<gene>
    <name evidence="9" type="ORF">RCC_02457</name>
</gene>
<dbReference type="Pfam" id="PF07690">
    <property type="entry name" value="MFS_1"/>
    <property type="match status" value="1"/>
</dbReference>
<feature type="transmembrane region" description="Helical" evidence="7">
    <location>
        <begin position="76"/>
        <end position="94"/>
    </location>
</feature>
<feature type="compositionally biased region" description="Acidic residues" evidence="6">
    <location>
        <begin position="510"/>
        <end position="521"/>
    </location>
</feature>
<keyword evidence="4 7" id="KW-1133">Transmembrane helix</keyword>
<comment type="similarity">
    <text evidence="2">Belongs to the major facilitator superfamily.</text>
</comment>
<evidence type="ECO:0000256" key="1">
    <source>
        <dbReference type="ARBA" id="ARBA00004141"/>
    </source>
</evidence>
<feature type="domain" description="Major facilitator superfamily (MFS) profile" evidence="8">
    <location>
        <begin position="35"/>
        <end position="469"/>
    </location>
</feature>
<feature type="transmembrane region" description="Helical" evidence="7">
    <location>
        <begin position="192"/>
        <end position="219"/>
    </location>
</feature>
<reference evidence="9 10" key="1">
    <citation type="submission" date="2016-03" db="EMBL/GenBank/DDBJ databases">
        <authorList>
            <person name="Ploux O."/>
        </authorList>
    </citation>
    <scope>NUCLEOTIDE SEQUENCE [LARGE SCALE GENOMIC DNA]</scope>
    <source>
        <strain evidence="9 10">URUG2</strain>
    </source>
</reference>
<feature type="transmembrane region" description="Helical" evidence="7">
    <location>
        <begin position="161"/>
        <end position="186"/>
    </location>
</feature>
<feature type="transmembrane region" description="Helical" evidence="7">
    <location>
        <begin position="268"/>
        <end position="287"/>
    </location>
</feature>
<evidence type="ECO:0000256" key="7">
    <source>
        <dbReference type="SAM" id="Phobius"/>
    </source>
</evidence>